<dbReference type="Gene3D" id="1.10.10.60">
    <property type="entry name" value="Homeodomain-like"/>
    <property type="match status" value="1"/>
</dbReference>
<dbReference type="Pfam" id="PF00249">
    <property type="entry name" value="Myb_DNA-binding"/>
    <property type="match status" value="1"/>
</dbReference>
<dbReference type="GeneID" id="16996098"/>
<dbReference type="Proteomes" id="UP000007014">
    <property type="component" value="Chromosome 16"/>
</dbReference>
<dbReference type="EMBL" id="AP006498">
    <property type="protein sequence ID" value="BAM81850.1"/>
    <property type="molecule type" value="Genomic_DNA"/>
</dbReference>
<dbReference type="HOGENOM" id="CLU_817257_0_0_1"/>
<dbReference type="InterPro" id="IPR009057">
    <property type="entry name" value="Homeodomain-like_sf"/>
</dbReference>
<dbReference type="KEGG" id="cme:CYME_CMP232C"/>
<gene>
    <name evidence="4" type="ORF">CYME_CMP232C</name>
</gene>
<dbReference type="Gramene" id="CMP232CT">
    <property type="protein sequence ID" value="CMP232CT"/>
    <property type="gene ID" value="CMP232C"/>
</dbReference>
<dbReference type="CDD" id="cd00167">
    <property type="entry name" value="SANT"/>
    <property type="match status" value="1"/>
</dbReference>
<dbReference type="RefSeq" id="XP_005537886.1">
    <property type="nucleotide sequence ID" value="XM_005537829.1"/>
</dbReference>
<evidence type="ECO:0000259" key="3">
    <source>
        <dbReference type="PROSITE" id="PS51294"/>
    </source>
</evidence>
<dbReference type="PROSITE" id="PS50090">
    <property type="entry name" value="MYB_LIKE"/>
    <property type="match status" value="1"/>
</dbReference>
<protein>
    <submittedName>
        <fullName evidence="4">Uncharacterized protein</fullName>
    </submittedName>
</protein>
<feature type="domain" description="Myb-like" evidence="2">
    <location>
        <begin position="287"/>
        <end position="337"/>
    </location>
</feature>
<dbReference type="SMART" id="SM00717">
    <property type="entry name" value="SANT"/>
    <property type="match status" value="1"/>
</dbReference>
<dbReference type="InterPro" id="IPR001005">
    <property type="entry name" value="SANT/Myb"/>
</dbReference>
<dbReference type="PROSITE" id="PS51294">
    <property type="entry name" value="HTH_MYB"/>
    <property type="match status" value="1"/>
</dbReference>
<evidence type="ECO:0000313" key="5">
    <source>
        <dbReference type="Proteomes" id="UP000007014"/>
    </source>
</evidence>
<organism evidence="4 5">
    <name type="scientific">Cyanidioschyzon merolae (strain NIES-3377 / 10D)</name>
    <name type="common">Unicellular red alga</name>
    <dbReference type="NCBI Taxonomy" id="280699"/>
    <lineage>
        <taxon>Eukaryota</taxon>
        <taxon>Rhodophyta</taxon>
        <taxon>Bangiophyceae</taxon>
        <taxon>Cyanidiales</taxon>
        <taxon>Cyanidiaceae</taxon>
        <taxon>Cyanidioschyzon</taxon>
    </lineage>
</organism>
<sequence>MLRRAHATRICGTVRAVLGYAVPSRARSHVTAASDSTAPTEAAIDDIVAWLQKDLLPAVTETEEPSSYIEKETEPIQHLTNSQATDSSAHEKAGTEHPVPAASSESVSTAGAAGAPATAPLGALAALVNTTCPGFVRGDPKASLVPRTADALRPIAHAEEVIRVNVRLTNRKTFRSILDWTLDDYVQAAKSIQTWDRRFLISVYSGLIPHTRIHGILMRQRKYPEVLKVLDKVVTKTPASVQYSWIAALEQIFSLQRIVELPQSPPAEYLEQRRKCAERKRAAMGTVPARPRRLWTVEENRLLLRIFRSIGPDWNKIAAALPGRSPYACRDRLHRLLGSK</sequence>
<feature type="domain" description="HTH myb-type" evidence="3">
    <location>
        <begin position="288"/>
        <end position="340"/>
    </location>
</feature>
<evidence type="ECO:0000313" key="4">
    <source>
        <dbReference type="EMBL" id="BAM81850.1"/>
    </source>
</evidence>
<name>M1V659_CYAM1</name>
<reference evidence="4 5" key="2">
    <citation type="journal article" date="2007" name="BMC Biol.">
        <title>A 100%-complete sequence reveals unusually simple genomic features in the hot-spring red alga Cyanidioschyzon merolae.</title>
        <authorList>
            <person name="Nozaki H."/>
            <person name="Takano H."/>
            <person name="Misumi O."/>
            <person name="Terasawa K."/>
            <person name="Matsuzaki M."/>
            <person name="Maruyama S."/>
            <person name="Nishida K."/>
            <person name="Yagisawa F."/>
            <person name="Yoshida Y."/>
            <person name="Fujiwara T."/>
            <person name="Takio S."/>
            <person name="Tamura K."/>
            <person name="Chung S.J."/>
            <person name="Nakamura S."/>
            <person name="Kuroiwa H."/>
            <person name="Tanaka K."/>
            <person name="Sato N."/>
            <person name="Kuroiwa T."/>
        </authorList>
    </citation>
    <scope>NUCLEOTIDE SEQUENCE [LARGE SCALE GENOMIC DNA]</scope>
    <source>
        <strain evidence="4 5">10D</strain>
    </source>
</reference>
<reference evidence="4 5" key="1">
    <citation type="journal article" date="2004" name="Nature">
        <title>Genome sequence of the ultrasmall unicellular red alga Cyanidioschyzon merolae 10D.</title>
        <authorList>
            <person name="Matsuzaki M."/>
            <person name="Misumi O."/>
            <person name="Shin-i T."/>
            <person name="Maruyama S."/>
            <person name="Takahara M."/>
            <person name="Miyagishima S."/>
            <person name="Mori T."/>
            <person name="Nishida K."/>
            <person name="Yagisawa F."/>
            <person name="Nishida K."/>
            <person name="Yoshida Y."/>
            <person name="Nishimura Y."/>
            <person name="Nakao S."/>
            <person name="Kobayashi T."/>
            <person name="Momoyama Y."/>
            <person name="Higashiyama T."/>
            <person name="Minoda A."/>
            <person name="Sano M."/>
            <person name="Nomoto H."/>
            <person name="Oishi K."/>
            <person name="Hayashi H."/>
            <person name="Ohta F."/>
            <person name="Nishizaka S."/>
            <person name="Haga S."/>
            <person name="Miura S."/>
            <person name="Morishita T."/>
            <person name="Kabeya Y."/>
            <person name="Terasawa K."/>
            <person name="Suzuki Y."/>
            <person name="Ishii Y."/>
            <person name="Asakawa S."/>
            <person name="Takano H."/>
            <person name="Ohta N."/>
            <person name="Kuroiwa H."/>
            <person name="Tanaka K."/>
            <person name="Shimizu N."/>
            <person name="Sugano S."/>
            <person name="Sato N."/>
            <person name="Nozaki H."/>
            <person name="Ogasawara N."/>
            <person name="Kohara Y."/>
            <person name="Kuroiwa T."/>
        </authorList>
    </citation>
    <scope>NUCLEOTIDE SEQUENCE [LARGE SCALE GENOMIC DNA]</scope>
    <source>
        <strain evidence="4 5">10D</strain>
    </source>
</reference>
<dbReference type="SUPFAM" id="SSF46689">
    <property type="entry name" value="Homeodomain-like"/>
    <property type="match status" value="1"/>
</dbReference>
<feature type="compositionally biased region" description="Polar residues" evidence="1">
    <location>
        <begin position="78"/>
        <end position="87"/>
    </location>
</feature>
<accession>M1V659</accession>
<dbReference type="OrthoDB" id="1077569at2759"/>
<dbReference type="AlphaFoldDB" id="M1V659"/>
<proteinExistence type="predicted"/>
<evidence type="ECO:0000259" key="2">
    <source>
        <dbReference type="PROSITE" id="PS50090"/>
    </source>
</evidence>
<evidence type="ECO:0000256" key="1">
    <source>
        <dbReference type="SAM" id="MobiDB-lite"/>
    </source>
</evidence>
<dbReference type="InterPro" id="IPR017930">
    <property type="entry name" value="Myb_dom"/>
</dbReference>
<keyword evidence="5" id="KW-1185">Reference proteome</keyword>
<feature type="region of interest" description="Disordered" evidence="1">
    <location>
        <begin position="61"/>
        <end position="108"/>
    </location>
</feature>